<keyword evidence="2" id="KW-1185">Reference proteome</keyword>
<accession>A0ABR3AGI3</accession>
<evidence type="ECO:0000313" key="1">
    <source>
        <dbReference type="EMBL" id="KAL0072539.1"/>
    </source>
</evidence>
<comment type="caution">
    <text evidence="1">The sequence shown here is derived from an EMBL/GenBank/DDBJ whole genome shotgun (WGS) entry which is preliminary data.</text>
</comment>
<evidence type="ECO:0000313" key="2">
    <source>
        <dbReference type="Proteomes" id="UP001437256"/>
    </source>
</evidence>
<protein>
    <submittedName>
        <fullName evidence="1">Uncharacterized protein</fullName>
    </submittedName>
</protein>
<sequence>MQAAMVYGNYSRDSIMMPRRQQQSPHALEDNVKLCMDLVIDLTALNAEFDYSCLDGLDEQLILRPFEAFADVCYTDVVYDLPPDQNHFVPPHAHDYHVEDDGDEALIDSYTVSAETDSDGVSVTTSQGSDVYTFDSRSKADYEVVKLDRPPQKLSLVQLHHLIHIDDDGESFLAFRERYLKMHGLVDESVGSFPVRDSPRRLTIGERIHSSFDPMSSRQTYRALRSAT</sequence>
<name>A0ABR3AGI3_9AGAR</name>
<dbReference type="Proteomes" id="UP001437256">
    <property type="component" value="Unassembled WGS sequence"/>
</dbReference>
<proteinExistence type="predicted"/>
<dbReference type="EMBL" id="JBBXMP010000001">
    <property type="protein sequence ID" value="KAL0072539.1"/>
    <property type="molecule type" value="Genomic_DNA"/>
</dbReference>
<reference evidence="1 2" key="1">
    <citation type="submission" date="2024-05" db="EMBL/GenBank/DDBJ databases">
        <title>A draft genome resource for the thread blight pathogen Marasmius tenuissimus strain MS-2.</title>
        <authorList>
            <person name="Yulfo-Soto G.E."/>
            <person name="Baruah I.K."/>
            <person name="Amoako-Attah I."/>
            <person name="Bukari Y."/>
            <person name="Meinhardt L.W."/>
            <person name="Bailey B.A."/>
            <person name="Cohen S.P."/>
        </authorList>
    </citation>
    <scope>NUCLEOTIDE SEQUENCE [LARGE SCALE GENOMIC DNA]</scope>
    <source>
        <strain evidence="1 2">MS-2</strain>
    </source>
</reference>
<organism evidence="1 2">
    <name type="scientific">Marasmius tenuissimus</name>
    <dbReference type="NCBI Taxonomy" id="585030"/>
    <lineage>
        <taxon>Eukaryota</taxon>
        <taxon>Fungi</taxon>
        <taxon>Dikarya</taxon>
        <taxon>Basidiomycota</taxon>
        <taxon>Agaricomycotina</taxon>
        <taxon>Agaricomycetes</taxon>
        <taxon>Agaricomycetidae</taxon>
        <taxon>Agaricales</taxon>
        <taxon>Marasmiineae</taxon>
        <taxon>Marasmiaceae</taxon>
        <taxon>Marasmius</taxon>
    </lineage>
</organism>
<gene>
    <name evidence="1" type="ORF">AAF712_000302</name>
</gene>